<dbReference type="EMBL" id="DTDP01000154">
    <property type="protein sequence ID" value="HGK54042.1"/>
    <property type="molecule type" value="Genomic_DNA"/>
</dbReference>
<evidence type="ECO:0000313" key="1">
    <source>
        <dbReference type="EMBL" id="HGK54042.1"/>
    </source>
</evidence>
<organism evidence="1">
    <name type="scientific">candidate division WOR-3 bacterium</name>
    <dbReference type="NCBI Taxonomy" id="2052148"/>
    <lineage>
        <taxon>Bacteria</taxon>
        <taxon>Bacteria division WOR-3</taxon>
    </lineage>
</organism>
<accession>A0A7V3ZTI8</accession>
<gene>
    <name evidence="1" type="ORF">ENU72_03355</name>
</gene>
<reference evidence="1" key="1">
    <citation type="journal article" date="2020" name="mSystems">
        <title>Genome- and Community-Level Interaction Insights into Carbon Utilization and Element Cycling Functions of Hydrothermarchaeota in Hydrothermal Sediment.</title>
        <authorList>
            <person name="Zhou Z."/>
            <person name="Liu Y."/>
            <person name="Xu W."/>
            <person name="Pan J."/>
            <person name="Luo Z.H."/>
            <person name="Li M."/>
        </authorList>
    </citation>
    <scope>NUCLEOTIDE SEQUENCE [LARGE SCALE GENOMIC DNA]</scope>
    <source>
        <strain evidence="1">SpSt-695</strain>
    </source>
</reference>
<name>A0A7V3ZTI8_UNCW3</name>
<comment type="caution">
    <text evidence="1">The sequence shown here is derived from an EMBL/GenBank/DDBJ whole genome shotgun (WGS) entry which is preliminary data.</text>
</comment>
<protein>
    <submittedName>
        <fullName evidence="1">Uncharacterized protein</fullName>
    </submittedName>
</protein>
<dbReference type="AlphaFoldDB" id="A0A7V3ZTI8"/>
<proteinExistence type="predicted"/>
<sequence>MSKIIKGMVIFISIQILHAQFQTPYTGDRFQSFRFLSTSYVFEDDLEYILNPATIPWVKDRLLFTSLSNFATSNDALFGNISSGYFMLGTKLNFIGNLGIAPLYDNYMVKTPEWNGIDTGYTEIETITHMDIDSNGTFDRRITEKEIREAYNEWNSNDIYIGAGKEMGTFKAGLFFLMSTSTFKEILPGSPADIFGNFEYNFELYDIENGKRLEIEKWKGVQDADYTKTRNVFGISLLYEPNEIMFINLIGGFGILSIDSLFSANTDYLLDYAPDDNINNYELGKAKLEIDLSNSGNIMFTRLYGKRKWEYGGETYFYLDLRRESISKKTGSKDSNIYYERKTNLGAFDEIYTYDSKTHQDIVNDGNSNSWMLGVRHIIPIFEKALFGIGFALNNKTGDRSFDIKENLTLNEKYDDGDGIPDGDDYTMQGTSSREYENLNSYSEWNIMIPCAVEISILKNLSLRLGANSYIKFKENQNTINPLSSTPLILTYVNGLGDTTTIYDTTLVDQGGTYLKKTKETNTSYSFGIGWNISKNFTLDFMGFTDLVNLTNWRLSLKIKF</sequence>